<accession>A0A7W6CIF5</accession>
<gene>
    <name evidence="1" type="ORF">GGR38_001917</name>
</gene>
<proteinExistence type="predicted"/>
<dbReference type="SUPFAM" id="SSF56112">
    <property type="entry name" value="Protein kinase-like (PK-like)"/>
    <property type="match status" value="1"/>
</dbReference>
<dbReference type="Gene3D" id="3.40.50.300">
    <property type="entry name" value="P-loop containing nucleotide triphosphate hydrolases"/>
    <property type="match status" value="1"/>
</dbReference>
<comment type="caution">
    <text evidence="1">The sequence shown here is derived from an EMBL/GenBank/DDBJ whole genome shotgun (WGS) entry which is preliminary data.</text>
</comment>
<dbReference type="EMBL" id="JACIDX010000006">
    <property type="protein sequence ID" value="MBB3954968.1"/>
    <property type="molecule type" value="Genomic_DNA"/>
</dbReference>
<dbReference type="InterPro" id="IPR052732">
    <property type="entry name" value="Cell-binding_unc_protein"/>
</dbReference>
<name>A0A7W6CIF5_9SPHN</name>
<evidence type="ECO:0000313" key="1">
    <source>
        <dbReference type="EMBL" id="MBB3954968.1"/>
    </source>
</evidence>
<sequence>MAMDHSEQDQSATIAFLSAPGVERIDTHGAMIFLGPDSVYKLKRAVDLGYLDFSTLALREAACRAELALNRRTAPDLYCGLRAIRRGPDGAPGWGDEGEVIDWVVVMRRFPAQDLLTQVAARGALTQPLLISLADGVADFHAGAQILPEADGAARMREVIVGNARSFAAISPDLLPADKVAHLQAQSLEALAQVADLLDARARAGKVRHGHGDLHLANICLWQGRPVPFDCLEFSAELATTDLLYDLAFLLMDLWHKGYAQAANLIANRYADRMGEEDGWPALPLFLSVRAAIRAHVGAATAARLSGSARAEKAGEALAYLDAALEFLRPGVAGLIAVGGLSGTGKSTLAGALAHRIGAAPGARWLRSDVIRKSLAGVAPEDRLPGETYTREASALVYAAMVERAGAMLGRGWPVVADAVFAAPDERAAIASAADAANAPFLGLWLEADGAIMQQRVTERRGDASDADAAVVARQMAYDCGDLSGWCKIAASGSRDAAAQQALEAAQGLFILQKS</sequence>
<dbReference type="InterPro" id="IPR011009">
    <property type="entry name" value="Kinase-like_dom_sf"/>
</dbReference>
<dbReference type="PANTHER" id="PTHR43883:SF1">
    <property type="entry name" value="GLUCONOKINASE"/>
    <property type="match status" value="1"/>
</dbReference>
<evidence type="ECO:0000313" key="2">
    <source>
        <dbReference type="Proteomes" id="UP000548867"/>
    </source>
</evidence>
<organism evidence="1 2">
    <name type="scientific">Novosphingobium sediminicola</name>
    <dbReference type="NCBI Taxonomy" id="563162"/>
    <lineage>
        <taxon>Bacteria</taxon>
        <taxon>Pseudomonadati</taxon>
        <taxon>Pseudomonadota</taxon>
        <taxon>Alphaproteobacteria</taxon>
        <taxon>Sphingomonadales</taxon>
        <taxon>Sphingomonadaceae</taxon>
        <taxon>Novosphingobium</taxon>
    </lineage>
</organism>
<keyword evidence="2" id="KW-1185">Reference proteome</keyword>
<dbReference type="SUPFAM" id="SSF52540">
    <property type="entry name" value="P-loop containing nucleoside triphosphate hydrolases"/>
    <property type="match status" value="1"/>
</dbReference>
<dbReference type="RefSeq" id="WP_183624876.1">
    <property type="nucleotide sequence ID" value="NZ_JACIDX010000006.1"/>
</dbReference>
<dbReference type="AlphaFoldDB" id="A0A7W6CIF5"/>
<protein>
    <recommendedName>
        <fullName evidence="3">Aminoglycoside phosphotransferase domain-containing protein</fullName>
    </recommendedName>
</protein>
<dbReference type="Proteomes" id="UP000548867">
    <property type="component" value="Unassembled WGS sequence"/>
</dbReference>
<reference evidence="1 2" key="1">
    <citation type="submission" date="2020-08" db="EMBL/GenBank/DDBJ databases">
        <title>Genomic Encyclopedia of Type Strains, Phase IV (KMG-IV): sequencing the most valuable type-strain genomes for metagenomic binning, comparative biology and taxonomic classification.</title>
        <authorList>
            <person name="Goeker M."/>
        </authorList>
    </citation>
    <scope>NUCLEOTIDE SEQUENCE [LARGE SCALE GENOMIC DNA]</scope>
    <source>
        <strain evidence="1 2">DSM 27057</strain>
    </source>
</reference>
<dbReference type="Pfam" id="PF13671">
    <property type="entry name" value="AAA_33"/>
    <property type="match status" value="1"/>
</dbReference>
<dbReference type="InterPro" id="IPR027417">
    <property type="entry name" value="P-loop_NTPase"/>
</dbReference>
<dbReference type="PANTHER" id="PTHR43883">
    <property type="entry name" value="SLR0207 PROTEIN"/>
    <property type="match status" value="1"/>
</dbReference>
<evidence type="ECO:0008006" key="3">
    <source>
        <dbReference type="Google" id="ProtNLM"/>
    </source>
</evidence>